<feature type="compositionally biased region" description="Polar residues" evidence="1">
    <location>
        <begin position="380"/>
        <end position="391"/>
    </location>
</feature>
<dbReference type="EMBL" id="AFQF01007030">
    <property type="protein sequence ID" value="EGU72058.1"/>
    <property type="molecule type" value="Genomic_DNA"/>
</dbReference>
<feature type="compositionally biased region" description="Basic residues" evidence="1">
    <location>
        <begin position="346"/>
        <end position="356"/>
    </location>
</feature>
<evidence type="ECO:0000256" key="1">
    <source>
        <dbReference type="SAM" id="MobiDB-lite"/>
    </source>
</evidence>
<dbReference type="PaxDb" id="5507-FOXG_14340P0"/>
<accession>F9GFK0</accession>
<gene>
    <name evidence="2" type="ORF">FOXB_17434</name>
</gene>
<dbReference type="AlphaFoldDB" id="F9GFK0"/>
<reference evidence="2" key="1">
    <citation type="journal article" date="2012" name="Mol. Plant Microbe Interact.">
        <title>A highly conserved effector in Fusarium oxysporum is required for full virulence on Arabidopsis.</title>
        <authorList>
            <person name="Thatcher L.F."/>
            <person name="Gardiner D.M."/>
            <person name="Kazan K."/>
            <person name="Manners J."/>
        </authorList>
    </citation>
    <scope>NUCLEOTIDE SEQUENCE [LARGE SCALE GENOMIC DNA]</scope>
    <source>
        <strain evidence="2">Fo5176</strain>
    </source>
</reference>
<organism evidence="2">
    <name type="scientific">Fusarium oxysporum (strain Fo5176)</name>
    <name type="common">Fusarium vascular wilt</name>
    <dbReference type="NCBI Taxonomy" id="660025"/>
    <lineage>
        <taxon>Eukaryota</taxon>
        <taxon>Fungi</taxon>
        <taxon>Dikarya</taxon>
        <taxon>Ascomycota</taxon>
        <taxon>Pezizomycotina</taxon>
        <taxon>Sordariomycetes</taxon>
        <taxon>Hypocreomycetidae</taxon>
        <taxon>Hypocreales</taxon>
        <taxon>Nectriaceae</taxon>
        <taxon>Fusarium</taxon>
        <taxon>Fusarium oxysporum species complex</taxon>
    </lineage>
</organism>
<feature type="compositionally biased region" description="Basic and acidic residues" evidence="1">
    <location>
        <begin position="447"/>
        <end position="457"/>
    </location>
</feature>
<feature type="region of interest" description="Disordered" evidence="1">
    <location>
        <begin position="430"/>
        <end position="466"/>
    </location>
</feature>
<feature type="compositionally biased region" description="Polar residues" evidence="1">
    <location>
        <begin position="284"/>
        <end position="301"/>
    </location>
</feature>
<feature type="region of interest" description="Disordered" evidence="1">
    <location>
        <begin position="284"/>
        <end position="312"/>
    </location>
</feature>
<name>F9GFK0_FUSOF</name>
<proteinExistence type="predicted"/>
<evidence type="ECO:0000313" key="2">
    <source>
        <dbReference type="EMBL" id="EGU72058.1"/>
    </source>
</evidence>
<sequence length="466" mass="50975">MSSGPKSILVLRRAASRRTKAKAASAKVTKTEIETLMAPSFMVAGEKPASSWITGLFWPPKESMKPDGWILGILENVHYSDATNLSGEIAHYGKTGQMETDQGPTTLLDNLSSVWFSLRLGLIIASFSEASQLPLIKFIASAPSRHAHHFARPKLFSAALDHARRPTDYQSSPSINPSGCSWTTNTFPESTVSPGKGSWWCDPEFIEPASRAVYSRLISKSNAPDSLALRIGFVTQEKMNSGHGREPPASAKCLTNLEKAYLTPASRNCPSVDKRNLTSRSATNIQNSRASAHQPSAASRQHVTKRGLLSTNNARRLQHFPRGTENFLLHNPNDTHSRNQGTGTKFPRHSTTRHKQQVLPSVMLQKGKILQASEEKNARNSHLPSSAQPKQGNLADRQGQDCHVGNDIRDRDAGKPYAFINACTLCGGHAPSLPDGPTLEYGEETDRDPPHENDNTKRVSTNLHGS</sequence>
<dbReference type="OrthoDB" id="5107130at2759"/>
<feature type="region of interest" description="Disordered" evidence="1">
    <location>
        <begin position="374"/>
        <end position="411"/>
    </location>
</feature>
<protein>
    <submittedName>
        <fullName evidence="2">Uncharacterized protein</fullName>
    </submittedName>
</protein>
<feature type="region of interest" description="Disordered" evidence="1">
    <location>
        <begin position="325"/>
        <end position="362"/>
    </location>
</feature>
<feature type="compositionally biased region" description="Polar residues" evidence="1">
    <location>
        <begin position="332"/>
        <end position="343"/>
    </location>
</feature>
<feature type="compositionally biased region" description="Basic and acidic residues" evidence="1">
    <location>
        <begin position="398"/>
        <end position="411"/>
    </location>
</feature>
<comment type="caution">
    <text evidence="2">The sequence shown here is derived from an EMBL/GenBank/DDBJ whole genome shotgun (WGS) entry which is preliminary data.</text>
</comment>